<evidence type="ECO:0000256" key="4">
    <source>
        <dbReference type="ARBA" id="ARBA00022475"/>
    </source>
</evidence>
<comment type="similarity">
    <text evidence="2 8">Belongs to the CorA metal ion transporter (MIT) (TC 1.A.35) family.</text>
</comment>
<name>D1CBN7_THET1</name>
<dbReference type="SUPFAM" id="SSF144083">
    <property type="entry name" value="Magnesium transport protein CorA, transmembrane region"/>
    <property type="match status" value="1"/>
</dbReference>
<dbReference type="PANTHER" id="PTHR46494">
    <property type="entry name" value="CORA FAMILY METAL ION TRANSPORTER (EUROFUNG)"/>
    <property type="match status" value="1"/>
</dbReference>
<evidence type="ECO:0000313" key="9">
    <source>
        <dbReference type="EMBL" id="ACZ42202.1"/>
    </source>
</evidence>
<dbReference type="KEGG" id="ttr:Tter_1294"/>
<evidence type="ECO:0000256" key="2">
    <source>
        <dbReference type="ARBA" id="ARBA00009765"/>
    </source>
</evidence>
<dbReference type="Pfam" id="PF01544">
    <property type="entry name" value="CorA"/>
    <property type="match status" value="1"/>
</dbReference>
<keyword evidence="4 8" id="KW-1003">Cell membrane</keyword>
<dbReference type="InterPro" id="IPR002523">
    <property type="entry name" value="MgTranspt_CorA/ZnTranspt_ZntB"/>
</dbReference>
<protein>
    <recommendedName>
        <fullName evidence="8">Magnesium transport protein CorA</fullName>
    </recommendedName>
</protein>
<keyword evidence="8" id="KW-0460">Magnesium</keyword>
<dbReference type="Gene3D" id="1.20.58.340">
    <property type="entry name" value="Magnesium transport protein CorA, transmembrane region"/>
    <property type="match status" value="2"/>
</dbReference>
<keyword evidence="8" id="KW-0406">Ion transport</keyword>
<keyword evidence="5 8" id="KW-0812">Transmembrane</keyword>
<dbReference type="EMBL" id="CP001825">
    <property type="protein sequence ID" value="ACZ42202.1"/>
    <property type="molecule type" value="Genomic_DNA"/>
</dbReference>
<dbReference type="CDD" id="cd12822">
    <property type="entry name" value="TmCorA-like"/>
    <property type="match status" value="1"/>
</dbReference>
<keyword evidence="10" id="KW-1185">Reference proteome</keyword>
<keyword evidence="7 8" id="KW-0472">Membrane</keyword>
<sequence>MFKIMLSKEGSELVPNINIEDISDVISRENNLLWVDAISPSKNEMEKLQEEFGFHELSIEDALKPWQRPKIDQYDSYYFIVIYTARFIPEQVDIQEVELDIFLGRNYIVTVHGEEISELNDVARRWQQNISKLKPSAGVLLYSIIDSIVDSYFPLVDTLGDHIERFEETIFSGRQITLQGEVFRLRKELLQLRRVLGPQRDLLLHLSRMESALLEGDVRTYFQDVYDHIMRVTDTIDLYRDLLNSVLESYLTVASNNLNITVRTLTSWSIILMTLALIAGIYGMNFEHMPELHWRYGYPGVLLIMLLITVILYYYFKRRRWL</sequence>
<feature type="transmembrane region" description="Helical" evidence="8">
    <location>
        <begin position="265"/>
        <end position="284"/>
    </location>
</feature>
<dbReference type="GO" id="GO:0015095">
    <property type="term" value="F:magnesium ion transmembrane transporter activity"/>
    <property type="evidence" value="ECO:0007669"/>
    <property type="project" value="UniProtKB-UniRule"/>
</dbReference>
<dbReference type="AlphaFoldDB" id="D1CBN7"/>
<dbReference type="GO" id="GO:0000287">
    <property type="term" value="F:magnesium ion binding"/>
    <property type="evidence" value="ECO:0007669"/>
    <property type="project" value="TreeGrafter"/>
</dbReference>
<dbReference type="InterPro" id="IPR045861">
    <property type="entry name" value="CorA_cytoplasmic_dom"/>
</dbReference>
<dbReference type="InterPro" id="IPR045863">
    <property type="entry name" value="CorA_TM1_TM2"/>
</dbReference>
<feature type="transmembrane region" description="Helical" evidence="8">
    <location>
        <begin position="296"/>
        <end position="316"/>
    </location>
</feature>
<comment type="function">
    <text evidence="8">Mediates influx of magnesium ions.</text>
</comment>
<evidence type="ECO:0000256" key="6">
    <source>
        <dbReference type="ARBA" id="ARBA00022989"/>
    </source>
</evidence>
<keyword evidence="6 8" id="KW-1133">Transmembrane helix</keyword>
<dbReference type="GO" id="GO:0050897">
    <property type="term" value="F:cobalt ion binding"/>
    <property type="evidence" value="ECO:0007669"/>
    <property type="project" value="TreeGrafter"/>
</dbReference>
<evidence type="ECO:0000256" key="3">
    <source>
        <dbReference type="ARBA" id="ARBA00022448"/>
    </source>
</evidence>
<dbReference type="RefSeq" id="WP_012875237.1">
    <property type="nucleotide sequence ID" value="NC_013525.1"/>
</dbReference>
<dbReference type="PANTHER" id="PTHR46494:SF1">
    <property type="entry name" value="CORA FAMILY METAL ION TRANSPORTER (EUROFUNG)"/>
    <property type="match status" value="1"/>
</dbReference>
<gene>
    <name evidence="8" type="primary">corA</name>
    <name evidence="9" type="ordered locus">Tter_1294</name>
</gene>
<evidence type="ECO:0000256" key="7">
    <source>
        <dbReference type="ARBA" id="ARBA00023136"/>
    </source>
</evidence>
<dbReference type="GO" id="GO:0005886">
    <property type="term" value="C:plasma membrane"/>
    <property type="evidence" value="ECO:0007669"/>
    <property type="project" value="UniProtKB-SubCell"/>
</dbReference>
<evidence type="ECO:0000313" key="10">
    <source>
        <dbReference type="Proteomes" id="UP000000323"/>
    </source>
</evidence>
<reference evidence="10" key="1">
    <citation type="journal article" date="2010" name="Stand. Genomic Sci.">
        <title>Complete genome sequence of 'Thermobaculum terrenum' type strain (YNP1).</title>
        <authorList>
            <person name="Kiss H."/>
            <person name="Cleland D."/>
            <person name="Lapidus A."/>
            <person name="Lucas S."/>
            <person name="Glavina Del Rio T."/>
            <person name="Nolan M."/>
            <person name="Tice H."/>
            <person name="Han C."/>
            <person name="Goodwin L."/>
            <person name="Pitluck S."/>
            <person name="Liolios K."/>
            <person name="Ivanova N."/>
            <person name="Mavromatis K."/>
            <person name="Ovchinnikova G."/>
            <person name="Pati A."/>
            <person name="Chen A."/>
            <person name="Palaniappan K."/>
            <person name="Land M."/>
            <person name="Hauser L."/>
            <person name="Chang Y."/>
            <person name="Jeffries C."/>
            <person name="Lu M."/>
            <person name="Brettin T."/>
            <person name="Detter J."/>
            <person name="Goker M."/>
            <person name="Tindall B."/>
            <person name="Beck B."/>
            <person name="McDermott T."/>
            <person name="Woyke T."/>
            <person name="Bristow J."/>
            <person name="Eisen J."/>
            <person name="Markowitz V."/>
            <person name="Hugenholtz P."/>
            <person name="Kyrpides N."/>
            <person name="Klenk H."/>
            <person name="Cheng J."/>
        </authorList>
    </citation>
    <scope>NUCLEOTIDE SEQUENCE [LARGE SCALE GENOMIC DNA]</scope>
    <source>
        <strain evidence="10">ATCC BAA-798 / YNP1</strain>
    </source>
</reference>
<dbReference type="FunFam" id="1.20.58.340:FF:000012">
    <property type="entry name" value="Magnesium transport protein CorA"/>
    <property type="match status" value="1"/>
</dbReference>
<evidence type="ECO:0000256" key="8">
    <source>
        <dbReference type="RuleBase" id="RU362010"/>
    </source>
</evidence>
<dbReference type="SUPFAM" id="SSF143865">
    <property type="entry name" value="CorA soluble domain-like"/>
    <property type="match status" value="1"/>
</dbReference>
<proteinExistence type="inferred from homology"/>
<dbReference type="GO" id="GO:0015087">
    <property type="term" value="F:cobalt ion transmembrane transporter activity"/>
    <property type="evidence" value="ECO:0007669"/>
    <property type="project" value="UniProtKB-UniRule"/>
</dbReference>
<organism evidence="9 10">
    <name type="scientific">Thermobaculum terrenum (strain ATCC BAA-798 / CCMEE 7001 / YNP1)</name>
    <dbReference type="NCBI Taxonomy" id="525904"/>
    <lineage>
        <taxon>Bacteria</taxon>
        <taxon>Bacillati</taxon>
        <taxon>Chloroflexota</taxon>
        <taxon>Chloroflexia</taxon>
        <taxon>Candidatus Thermobaculales</taxon>
        <taxon>Candidatus Thermobaculaceae</taxon>
        <taxon>Thermobaculum</taxon>
    </lineage>
</organism>
<dbReference type="Proteomes" id="UP000000323">
    <property type="component" value="Chromosome 1"/>
</dbReference>
<evidence type="ECO:0000256" key="5">
    <source>
        <dbReference type="ARBA" id="ARBA00022692"/>
    </source>
</evidence>
<comment type="subcellular location">
    <subcellularLocation>
        <location evidence="1">Cell membrane</location>
        <topology evidence="1">Multi-pass membrane protein</topology>
    </subcellularLocation>
    <subcellularLocation>
        <location evidence="8">Membrane</location>
        <topology evidence="8">Multi-pass membrane protein</topology>
    </subcellularLocation>
</comment>
<dbReference type="Gene3D" id="3.30.460.20">
    <property type="entry name" value="CorA soluble domain-like"/>
    <property type="match status" value="1"/>
</dbReference>
<accession>D1CBN7</accession>
<dbReference type="HOGENOM" id="CLU_007127_0_0_0"/>
<dbReference type="NCBIfam" id="TIGR00383">
    <property type="entry name" value="corA"/>
    <property type="match status" value="1"/>
</dbReference>
<dbReference type="InterPro" id="IPR004488">
    <property type="entry name" value="Mg/Co-transport_prot_CorA"/>
</dbReference>
<dbReference type="eggNOG" id="COG0598">
    <property type="taxonomic scope" value="Bacteria"/>
</dbReference>
<evidence type="ECO:0000256" key="1">
    <source>
        <dbReference type="ARBA" id="ARBA00004651"/>
    </source>
</evidence>
<keyword evidence="3 8" id="KW-0813">Transport</keyword>